<evidence type="ECO:0000256" key="2">
    <source>
        <dbReference type="SAM" id="SignalP"/>
    </source>
</evidence>
<keyword evidence="4" id="KW-1185">Reference proteome</keyword>
<feature type="region of interest" description="Disordered" evidence="1">
    <location>
        <begin position="115"/>
        <end position="139"/>
    </location>
</feature>
<dbReference type="AlphaFoldDB" id="A0ABD1F122"/>
<dbReference type="Proteomes" id="UP001566132">
    <property type="component" value="Unassembled WGS sequence"/>
</dbReference>
<dbReference type="EMBL" id="JBDJPC010000003">
    <property type="protein sequence ID" value="KAL1508952.1"/>
    <property type="molecule type" value="Genomic_DNA"/>
</dbReference>
<evidence type="ECO:0000313" key="3">
    <source>
        <dbReference type="EMBL" id="KAL1508952.1"/>
    </source>
</evidence>
<protein>
    <recommendedName>
        <fullName evidence="5">Cardioactive peptide</fullName>
    </recommendedName>
</protein>
<dbReference type="InterPro" id="IPR024276">
    <property type="entry name" value="CCAP"/>
</dbReference>
<reference evidence="3 4" key="1">
    <citation type="submission" date="2024-05" db="EMBL/GenBank/DDBJ databases">
        <title>Genetic variation in Jamaican populations of the coffee berry borer (Hypothenemus hampei).</title>
        <authorList>
            <person name="Errbii M."/>
            <person name="Myrie A."/>
        </authorList>
    </citation>
    <scope>NUCLEOTIDE SEQUENCE [LARGE SCALE GENOMIC DNA]</scope>
    <source>
        <strain evidence="3">JA-Hopewell-2020-01-JO</strain>
        <tissue evidence="3">Whole body</tissue>
    </source>
</reference>
<accession>A0ABD1F122</accession>
<gene>
    <name evidence="3" type="ORF">ABEB36_003766</name>
</gene>
<evidence type="ECO:0000313" key="4">
    <source>
        <dbReference type="Proteomes" id="UP001566132"/>
    </source>
</evidence>
<name>A0ABD1F122_HYPHA</name>
<keyword evidence="2" id="KW-0732">Signal</keyword>
<sequence length="152" mass="16783">MTALAVLFIALYSTAMTVIMGSEGLFLPKKLSPYINTREKIIFEPKKRPFCNAFTGCGRKRSNLPALSSDGQEVDNSIDSLLELSAEPAVEDLSRQIMSEAKLWEAIQEANLELNRQRQGQPVNKQNKNDETSSDSDRGAIATCALPPCYIT</sequence>
<proteinExistence type="predicted"/>
<feature type="compositionally biased region" description="Polar residues" evidence="1">
    <location>
        <begin position="117"/>
        <end position="126"/>
    </location>
</feature>
<organism evidence="3 4">
    <name type="scientific">Hypothenemus hampei</name>
    <name type="common">Coffee berry borer</name>
    <dbReference type="NCBI Taxonomy" id="57062"/>
    <lineage>
        <taxon>Eukaryota</taxon>
        <taxon>Metazoa</taxon>
        <taxon>Ecdysozoa</taxon>
        <taxon>Arthropoda</taxon>
        <taxon>Hexapoda</taxon>
        <taxon>Insecta</taxon>
        <taxon>Pterygota</taxon>
        <taxon>Neoptera</taxon>
        <taxon>Endopterygota</taxon>
        <taxon>Coleoptera</taxon>
        <taxon>Polyphaga</taxon>
        <taxon>Cucujiformia</taxon>
        <taxon>Curculionidae</taxon>
        <taxon>Scolytinae</taxon>
        <taxon>Hypothenemus</taxon>
    </lineage>
</organism>
<feature type="signal peptide" evidence="2">
    <location>
        <begin position="1"/>
        <end position="17"/>
    </location>
</feature>
<feature type="chain" id="PRO_5044748121" description="Cardioactive peptide" evidence="2">
    <location>
        <begin position="18"/>
        <end position="152"/>
    </location>
</feature>
<feature type="compositionally biased region" description="Basic and acidic residues" evidence="1">
    <location>
        <begin position="127"/>
        <end position="138"/>
    </location>
</feature>
<dbReference type="Pfam" id="PF11105">
    <property type="entry name" value="CCAP"/>
    <property type="match status" value="1"/>
</dbReference>
<evidence type="ECO:0000256" key="1">
    <source>
        <dbReference type="SAM" id="MobiDB-lite"/>
    </source>
</evidence>
<evidence type="ECO:0008006" key="5">
    <source>
        <dbReference type="Google" id="ProtNLM"/>
    </source>
</evidence>
<comment type="caution">
    <text evidence="3">The sequence shown here is derived from an EMBL/GenBank/DDBJ whole genome shotgun (WGS) entry which is preliminary data.</text>
</comment>